<accession>A0A3Q3W0S1</accession>
<dbReference type="InterPro" id="IPR036116">
    <property type="entry name" value="FN3_sf"/>
</dbReference>
<dbReference type="Proteomes" id="UP000261620">
    <property type="component" value="Unplaced"/>
</dbReference>
<reference evidence="1" key="2">
    <citation type="submission" date="2025-09" db="UniProtKB">
        <authorList>
            <consortium name="Ensembl"/>
        </authorList>
    </citation>
    <scope>IDENTIFICATION</scope>
</reference>
<evidence type="ECO:0008006" key="3">
    <source>
        <dbReference type="Google" id="ProtNLM"/>
    </source>
</evidence>
<dbReference type="SUPFAM" id="SSF49265">
    <property type="entry name" value="Fibronectin type III"/>
    <property type="match status" value="1"/>
</dbReference>
<dbReference type="PANTHER" id="PTHR47135:SF3">
    <property type="entry name" value="FIBRONECTIN TYPE-III DOMAIN-CONTAINING PROTEIN"/>
    <property type="match status" value="1"/>
</dbReference>
<dbReference type="Ensembl" id="ENSMMOT00000001964.1">
    <property type="protein sequence ID" value="ENSMMOP00000001929.1"/>
    <property type="gene ID" value="ENSMMOG00000001621.1"/>
</dbReference>
<organism evidence="1 2">
    <name type="scientific">Mola mola</name>
    <name type="common">Ocean sunfish</name>
    <name type="synonym">Tetraodon mola</name>
    <dbReference type="NCBI Taxonomy" id="94237"/>
    <lineage>
        <taxon>Eukaryota</taxon>
        <taxon>Metazoa</taxon>
        <taxon>Chordata</taxon>
        <taxon>Craniata</taxon>
        <taxon>Vertebrata</taxon>
        <taxon>Euteleostomi</taxon>
        <taxon>Actinopterygii</taxon>
        <taxon>Neopterygii</taxon>
        <taxon>Teleostei</taxon>
        <taxon>Neoteleostei</taxon>
        <taxon>Acanthomorphata</taxon>
        <taxon>Eupercaria</taxon>
        <taxon>Tetraodontiformes</taxon>
        <taxon>Molidae</taxon>
        <taxon>Mola</taxon>
    </lineage>
</organism>
<dbReference type="OMA" id="HTASCAT"/>
<proteinExistence type="predicted"/>
<evidence type="ECO:0000313" key="2">
    <source>
        <dbReference type="Proteomes" id="UP000261620"/>
    </source>
</evidence>
<sequence>MVDWYTSDGALMYEVMATTASGHNDTCETSTANCDLAGLLCGQSYSVSVKAVGQTCNSIAHMTGRLVTPCIPKHITTQYSLTIGQVLWDTAPGVDYYTVEGVTQQGLMVSCTSNETYCALYNMVCGQIYSINVTANNHVCQGLSTSTEMVTITTPCPPNDVQAS</sequence>
<keyword evidence="2" id="KW-1185">Reference proteome</keyword>
<dbReference type="PANTHER" id="PTHR47135">
    <property type="entry name" value="FIBRONECTIN TYPE III DOMAIN-CONTAINING PROTEIN 7"/>
    <property type="match status" value="1"/>
</dbReference>
<dbReference type="AlphaFoldDB" id="A0A3Q3W0S1"/>
<evidence type="ECO:0000313" key="1">
    <source>
        <dbReference type="Ensembl" id="ENSMMOP00000001929.1"/>
    </source>
</evidence>
<name>A0A3Q3W0S1_MOLML</name>
<reference evidence="1" key="1">
    <citation type="submission" date="2025-08" db="UniProtKB">
        <authorList>
            <consortium name="Ensembl"/>
        </authorList>
    </citation>
    <scope>IDENTIFICATION</scope>
</reference>
<protein>
    <recommendedName>
        <fullName evidence="3">Fibronectin type III domain containing 7, related sequence 1</fullName>
    </recommendedName>
</protein>